<feature type="region of interest" description="Disordered" evidence="1">
    <location>
        <begin position="1"/>
        <end position="49"/>
    </location>
</feature>
<proteinExistence type="predicted"/>
<sequence>MASRGISRRCKRRLEKGNFEGEREEARSPHAAAPRRWRRGQQSGAKARDPFGNCLIKGLNFTSRLFGTLLS</sequence>
<evidence type="ECO:0000313" key="2">
    <source>
        <dbReference type="EMBL" id="CAL4974619.1"/>
    </source>
</evidence>
<protein>
    <submittedName>
        <fullName evidence="2">Uncharacterized protein</fullName>
    </submittedName>
</protein>
<name>A0ABC9AE70_9POAL</name>
<reference evidence="3" key="1">
    <citation type="submission" date="2024-06" db="EMBL/GenBank/DDBJ databases">
        <authorList>
            <person name="Ryan C."/>
        </authorList>
    </citation>
    <scope>NUCLEOTIDE SEQUENCE [LARGE SCALE GENOMIC DNA]</scope>
</reference>
<evidence type="ECO:0000256" key="1">
    <source>
        <dbReference type="SAM" id="MobiDB-lite"/>
    </source>
</evidence>
<dbReference type="EMBL" id="OZ075130">
    <property type="protein sequence ID" value="CAL4974619.1"/>
    <property type="molecule type" value="Genomic_DNA"/>
</dbReference>
<organism evidence="2 3">
    <name type="scientific">Urochloa decumbens</name>
    <dbReference type="NCBI Taxonomy" id="240449"/>
    <lineage>
        <taxon>Eukaryota</taxon>
        <taxon>Viridiplantae</taxon>
        <taxon>Streptophyta</taxon>
        <taxon>Embryophyta</taxon>
        <taxon>Tracheophyta</taxon>
        <taxon>Spermatophyta</taxon>
        <taxon>Magnoliopsida</taxon>
        <taxon>Liliopsida</taxon>
        <taxon>Poales</taxon>
        <taxon>Poaceae</taxon>
        <taxon>PACMAD clade</taxon>
        <taxon>Panicoideae</taxon>
        <taxon>Panicodae</taxon>
        <taxon>Paniceae</taxon>
        <taxon>Melinidinae</taxon>
        <taxon>Urochloa</taxon>
    </lineage>
</organism>
<feature type="compositionally biased region" description="Basic residues" evidence="1">
    <location>
        <begin position="1"/>
        <end position="14"/>
    </location>
</feature>
<evidence type="ECO:0000313" key="3">
    <source>
        <dbReference type="Proteomes" id="UP001497457"/>
    </source>
</evidence>
<gene>
    <name evidence="2" type="ORF">URODEC1_LOCUS52630</name>
</gene>
<accession>A0ABC9AE70</accession>
<keyword evidence="3" id="KW-1185">Reference proteome</keyword>
<dbReference type="Proteomes" id="UP001497457">
    <property type="component" value="Chromosome 20rd"/>
</dbReference>
<feature type="compositionally biased region" description="Basic and acidic residues" evidence="1">
    <location>
        <begin position="15"/>
        <end position="28"/>
    </location>
</feature>
<dbReference type="AlphaFoldDB" id="A0ABC9AE70"/>
<reference evidence="2 3" key="2">
    <citation type="submission" date="2024-10" db="EMBL/GenBank/DDBJ databases">
        <authorList>
            <person name="Ryan C."/>
        </authorList>
    </citation>
    <scope>NUCLEOTIDE SEQUENCE [LARGE SCALE GENOMIC DNA]</scope>
</reference>